<gene>
    <name evidence="2" type="ORF">QC815_13160</name>
</gene>
<feature type="region of interest" description="Disordered" evidence="1">
    <location>
        <begin position="1"/>
        <end position="24"/>
    </location>
</feature>
<dbReference type="CDD" id="cd14743">
    <property type="entry name" value="PAAR_CT_1"/>
    <property type="match status" value="1"/>
</dbReference>
<dbReference type="RefSeq" id="WP_310540215.1">
    <property type="nucleotide sequence ID" value="NZ_JARWAI010000009.1"/>
</dbReference>
<organism evidence="2 3">
    <name type="scientific">Vreelandella gomseomensis</name>
    <dbReference type="NCBI Taxonomy" id="370766"/>
    <lineage>
        <taxon>Bacteria</taxon>
        <taxon>Pseudomonadati</taxon>
        <taxon>Pseudomonadota</taxon>
        <taxon>Gammaproteobacteria</taxon>
        <taxon>Oceanospirillales</taxon>
        <taxon>Halomonadaceae</taxon>
        <taxon>Vreelandella</taxon>
    </lineage>
</organism>
<proteinExistence type="predicted"/>
<feature type="region of interest" description="Disordered" evidence="1">
    <location>
        <begin position="100"/>
        <end position="165"/>
    </location>
</feature>
<sequence>MVSGKPTARITDSTACPVPGHGTNPLVQGSPNVFYDELPAARLGDESACGSPITQAVAYSVIINGKPAATLGSVGAHGNTVSSGSRTVIIGDVAIGSAPPIKTLTTDDEGMGPGGNHEAETNASRVDALGKEPSRATSAQALPQSLNNGDDSSREQVLGDEQEPPVVNMAEDRRESIVNDTPALFEVADNPHASGQEPWYAFDVFEEVNENEQAFEAVGREVGIEPRLLKAIAHIETTHGYYDRIHPRNTSFRPMNIN</sequence>
<keyword evidence="3" id="KW-1185">Reference proteome</keyword>
<dbReference type="Proteomes" id="UP001269267">
    <property type="component" value="Unassembled WGS sequence"/>
</dbReference>
<dbReference type="Pfam" id="PF05488">
    <property type="entry name" value="PAAR_motif"/>
    <property type="match status" value="1"/>
</dbReference>
<accession>A0ABU1GFV0</accession>
<protein>
    <submittedName>
        <fullName evidence="2">PAAR domain-containing protein</fullName>
    </submittedName>
</protein>
<dbReference type="EMBL" id="JARWAI010000009">
    <property type="protein sequence ID" value="MDR5875865.1"/>
    <property type="molecule type" value="Genomic_DNA"/>
</dbReference>
<comment type="caution">
    <text evidence="2">The sequence shown here is derived from an EMBL/GenBank/DDBJ whole genome shotgun (WGS) entry which is preliminary data.</text>
</comment>
<evidence type="ECO:0000313" key="3">
    <source>
        <dbReference type="Proteomes" id="UP001269267"/>
    </source>
</evidence>
<feature type="compositionally biased region" description="Polar residues" evidence="1">
    <location>
        <begin position="135"/>
        <end position="150"/>
    </location>
</feature>
<dbReference type="Gene3D" id="2.60.200.60">
    <property type="match status" value="2"/>
</dbReference>
<dbReference type="InterPro" id="IPR008727">
    <property type="entry name" value="PAAR_motif"/>
</dbReference>
<evidence type="ECO:0000313" key="2">
    <source>
        <dbReference type="EMBL" id="MDR5875865.1"/>
    </source>
</evidence>
<reference evidence="2 3" key="1">
    <citation type="submission" date="2023-04" db="EMBL/GenBank/DDBJ databases">
        <title>A long-awaited taxogenomic arrangement of the family Halomonadaceae.</title>
        <authorList>
            <person name="De La Haba R."/>
            <person name="Chuvochina M."/>
            <person name="Wittouck S."/>
            <person name="Arahal D.R."/>
            <person name="Sanchez-Porro C."/>
            <person name="Hugenholtz P."/>
            <person name="Ventosa A."/>
        </authorList>
    </citation>
    <scope>NUCLEOTIDE SEQUENCE [LARGE SCALE GENOMIC DNA]</scope>
    <source>
        <strain evidence="2 3">DSM 18042</strain>
    </source>
</reference>
<evidence type="ECO:0000256" key="1">
    <source>
        <dbReference type="SAM" id="MobiDB-lite"/>
    </source>
</evidence>
<name>A0ABU1GFV0_9GAMM</name>